<dbReference type="GO" id="GO:0005524">
    <property type="term" value="F:ATP binding"/>
    <property type="evidence" value="ECO:0007669"/>
    <property type="project" value="InterPro"/>
</dbReference>
<gene>
    <name evidence="2" type="ORF">TraAM80_07619</name>
</gene>
<dbReference type="InterPro" id="IPR038973">
    <property type="entry name" value="MutL/Mlh/Pms-like"/>
</dbReference>
<keyword evidence="3" id="KW-1185">Reference proteome</keyword>
<comment type="caution">
    <text evidence="2">The sequence shown here is derived from an EMBL/GenBank/DDBJ whole genome shotgun (WGS) entry which is preliminary data.</text>
</comment>
<dbReference type="InterPro" id="IPR014790">
    <property type="entry name" value="MutL_C"/>
</dbReference>
<dbReference type="GO" id="GO:0006298">
    <property type="term" value="P:mismatch repair"/>
    <property type="evidence" value="ECO:0007669"/>
    <property type="project" value="InterPro"/>
</dbReference>
<evidence type="ECO:0000313" key="2">
    <source>
        <dbReference type="EMBL" id="RNF00440.1"/>
    </source>
</evidence>
<dbReference type="GeneID" id="40331552"/>
<dbReference type="EMBL" id="MKGL01000325">
    <property type="protein sequence ID" value="RNF00440.1"/>
    <property type="molecule type" value="Genomic_DNA"/>
</dbReference>
<dbReference type="PANTHER" id="PTHR10073">
    <property type="entry name" value="DNA MISMATCH REPAIR PROTEIN MLH, PMS, MUTL"/>
    <property type="match status" value="1"/>
</dbReference>
<sequence length="862" mass="94066">MAMASPLQSTQGERPHRAVALLQPCDAARVRAAHHIPCFAVAVEVAYMLLRSLLLPRPTREIRVVAAPFALGFTVDLLGAYQPHAEPEAAVSISGGSGAAAGLSDLTAVSQELRLSASVEVALGRGCGMQQTACSPESLEVLFERQWQGTDIAAGEEPWAVVCSILTTRLQERLRQETRQKNEYHSSSLLLHLRCEVRGLFYCMPVRQRFAAGGSHTSYRLRAERQVLLSTAYRMAVECILAPLYLSLHKNVGTSSSLYLHLSCSGCQNAAASDTTEVFYVHNSFPKRGAEAEVQLTKRRRVESGNLDDVGVHTHSLRTAHHVLLAFFPHLRLCTESLEGVNGTTSLRLREVVVDAGRFAVLFLLPAWEPRRATGRLSRRPTTVLGAVVVAKSTASTACHVVDESHRVYRQVASSFTTLCPIIVFLTESLLESNDAALRRVFRSAERIGRRGVASPQEAADTPGKEAPFAVVGDLTASDGALLRHKVAAAGLRVSSLTQRLFSVQRATRTGLVDGVPASFGPRRTPFCPPSWAGSSCGRSTLPRVRAAMRLTLDPAFIVPRAYAAPSVWPSPSEMDTVEKTSCPFSAEHFIAQWDRKFLLLHMNDNGACSEDSLFTANRSPPSVLSGALPNTGLLLRSSKQPQRQYPLPPALYIVDQHALHERLRLEFFMATAESYVQHHTVPLAFHVPIPDDIRHDVTAYESVLATWGWRFAHGSSQCGGSGCTKASTSNHTQAVRYCVAVLQWPHILLEGHSLHLDTMENLRITVEELLTVLPPRHPSAAGGAEVARDGNWTGQDAGARVLPSAVLRFLITRSCRGAVMFGDSLHAAAVEQLIDALQAVAQYTLCSHGRPSFAVIRRHRK</sequence>
<dbReference type="OMA" id="WIGESAG"/>
<dbReference type="InterPro" id="IPR042120">
    <property type="entry name" value="MutL_C_dimsub"/>
</dbReference>
<protein>
    <recommendedName>
        <fullName evidence="1">MutL C-terminal dimerisation domain-containing protein</fullName>
    </recommendedName>
</protein>
<organism evidence="2 3">
    <name type="scientific">Trypanosoma rangeli</name>
    <dbReference type="NCBI Taxonomy" id="5698"/>
    <lineage>
        <taxon>Eukaryota</taxon>
        <taxon>Discoba</taxon>
        <taxon>Euglenozoa</taxon>
        <taxon>Kinetoplastea</taxon>
        <taxon>Metakinetoplastina</taxon>
        <taxon>Trypanosomatida</taxon>
        <taxon>Trypanosomatidae</taxon>
        <taxon>Trypanosoma</taxon>
        <taxon>Herpetosoma</taxon>
    </lineage>
</organism>
<dbReference type="OrthoDB" id="429932at2759"/>
<proteinExistence type="predicted"/>
<reference evidence="2 3" key="1">
    <citation type="journal article" date="2018" name="BMC Genomics">
        <title>Genomic comparison of Trypanosoma conorhini and Trypanosoma rangeli to Trypanosoma cruzi strains of high and low virulence.</title>
        <authorList>
            <person name="Bradwell K.R."/>
            <person name="Koparde V.N."/>
            <person name="Matveyev A.V."/>
            <person name="Serrano M.G."/>
            <person name="Alves J.M."/>
            <person name="Parikh H."/>
            <person name="Huang B."/>
            <person name="Lee V."/>
            <person name="Espinosa-Alvarez O."/>
            <person name="Ortiz P.A."/>
            <person name="Costa-Martins A.G."/>
            <person name="Teixeira M.M."/>
            <person name="Buck G.A."/>
        </authorList>
    </citation>
    <scope>NUCLEOTIDE SEQUENCE [LARGE SCALE GENOMIC DNA]</scope>
    <source>
        <strain evidence="2 3">AM80</strain>
    </source>
</reference>
<dbReference type="GO" id="GO:0032389">
    <property type="term" value="C:MutLalpha complex"/>
    <property type="evidence" value="ECO:0007669"/>
    <property type="project" value="TreeGrafter"/>
</dbReference>
<dbReference type="Gene3D" id="3.30.1540.20">
    <property type="entry name" value="MutL, C-terminal domain, dimerisation subdomain"/>
    <property type="match status" value="1"/>
</dbReference>
<evidence type="ECO:0000313" key="3">
    <source>
        <dbReference type="Proteomes" id="UP000283634"/>
    </source>
</evidence>
<accession>A0A3R7M6N6</accession>
<dbReference type="GO" id="GO:0140664">
    <property type="term" value="F:ATP-dependent DNA damage sensor activity"/>
    <property type="evidence" value="ECO:0007669"/>
    <property type="project" value="InterPro"/>
</dbReference>
<dbReference type="GO" id="GO:0016887">
    <property type="term" value="F:ATP hydrolysis activity"/>
    <property type="evidence" value="ECO:0007669"/>
    <property type="project" value="InterPro"/>
</dbReference>
<dbReference type="PANTHER" id="PTHR10073:SF52">
    <property type="entry name" value="MISMATCH REPAIR ENDONUCLEASE PMS2"/>
    <property type="match status" value="1"/>
</dbReference>
<dbReference type="SMART" id="SM00853">
    <property type="entry name" value="MutL_C"/>
    <property type="match status" value="1"/>
</dbReference>
<dbReference type="AlphaFoldDB" id="A0A3R7M6N6"/>
<dbReference type="Proteomes" id="UP000283634">
    <property type="component" value="Unassembled WGS sequence"/>
</dbReference>
<dbReference type="RefSeq" id="XP_029235765.1">
    <property type="nucleotide sequence ID" value="XM_029384401.1"/>
</dbReference>
<evidence type="ECO:0000259" key="1">
    <source>
        <dbReference type="SMART" id="SM00853"/>
    </source>
</evidence>
<feature type="domain" description="MutL C-terminal dimerisation" evidence="1">
    <location>
        <begin position="590"/>
        <end position="826"/>
    </location>
</feature>
<name>A0A3R7M6N6_TRYRA</name>